<accession>A0AAV3Q8T0</accession>
<dbReference type="AlphaFoldDB" id="A0AAV3Q8T0"/>
<evidence type="ECO:0000313" key="2">
    <source>
        <dbReference type="EMBL" id="GAA0159035.1"/>
    </source>
</evidence>
<organism evidence="2 3">
    <name type="scientific">Lithospermum erythrorhizon</name>
    <name type="common">Purple gromwell</name>
    <name type="synonym">Lithospermum officinale var. erythrorhizon</name>
    <dbReference type="NCBI Taxonomy" id="34254"/>
    <lineage>
        <taxon>Eukaryota</taxon>
        <taxon>Viridiplantae</taxon>
        <taxon>Streptophyta</taxon>
        <taxon>Embryophyta</taxon>
        <taxon>Tracheophyta</taxon>
        <taxon>Spermatophyta</taxon>
        <taxon>Magnoliopsida</taxon>
        <taxon>eudicotyledons</taxon>
        <taxon>Gunneridae</taxon>
        <taxon>Pentapetalae</taxon>
        <taxon>asterids</taxon>
        <taxon>lamiids</taxon>
        <taxon>Boraginales</taxon>
        <taxon>Boraginaceae</taxon>
        <taxon>Boraginoideae</taxon>
        <taxon>Lithospermeae</taxon>
        <taxon>Lithospermum</taxon>
    </lineage>
</organism>
<evidence type="ECO:0000313" key="3">
    <source>
        <dbReference type="Proteomes" id="UP001454036"/>
    </source>
</evidence>
<proteinExistence type="predicted"/>
<evidence type="ECO:0000256" key="1">
    <source>
        <dbReference type="SAM" id="Coils"/>
    </source>
</evidence>
<reference evidence="2 3" key="1">
    <citation type="submission" date="2024-01" db="EMBL/GenBank/DDBJ databases">
        <title>The complete chloroplast genome sequence of Lithospermum erythrorhizon: insights into the phylogenetic relationship among Boraginaceae species and the maternal lineages of purple gromwells.</title>
        <authorList>
            <person name="Okada T."/>
            <person name="Watanabe K."/>
        </authorList>
    </citation>
    <scope>NUCLEOTIDE SEQUENCE [LARGE SCALE GENOMIC DNA]</scope>
</reference>
<feature type="coiled-coil region" evidence="1">
    <location>
        <begin position="109"/>
        <end position="136"/>
    </location>
</feature>
<protein>
    <submittedName>
        <fullName evidence="2">Uncharacterized protein</fullName>
    </submittedName>
</protein>
<name>A0AAV3Q8T0_LITER</name>
<sequence length="234" mass="27114">MPRGHISCPHKVSFKAVTLGKDPLAKVSKRKSKTVNHPRFLFQPLPPRDLGRLQRRYTSLISRVLYLLSQFLLPESHLSYSFRSMACARGLFLRWSECEESRAASEVDKISLEKRLSEVIRKRDEARAQADHFKAQAFDFNNKHADIQSVCAGLVKSKSNLSSKQERELIVFNSSLEEAAVHIKEFQSQNRDTRKLLAGSLEELRWRPLPELLWQTLRRVKIKRTFLWMTPSPS</sequence>
<keyword evidence="3" id="KW-1185">Reference proteome</keyword>
<dbReference type="EMBL" id="BAABME010003508">
    <property type="protein sequence ID" value="GAA0159035.1"/>
    <property type="molecule type" value="Genomic_DNA"/>
</dbReference>
<comment type="caution">
    <text evidence="2">The sequence shown here is derived from an EMBL/GenBank/DDBJ whole genome shotgun (WGS) entry which is preliminary data.</text>
</comment>
<dbReference type="Proteomes" id="UP001454036">
    <property type="component" value="Unassembled WGS sequence"/>
</dbReference>
<gene>
    <name evidence="2" type="ORF">LIER_15917</name>
</gene>
<keyword evidence="1" id="KW-0175">Coiled coil</keyword>